<dbReference type="VEuPathDB" id="VectorBase:BGLAX_031396"/>
<accession>A0A2C9KK37</accession>
<dbReference type="EnsemblMetazoa" id="BGLB020609-RA">
    <property type="protein sequence ID" value="BGLB020609-PA"/>
    <property type="gene ID" value="BGLB020609"/>
</dbReference>
<organism evidence="2 3">
    <name type="scientific">Biomphalaria glabrata</name>
    <name type="common">Bloodfluke planorb</name>
    <name type="synonym">Freshwater snail</name>
    <dbReference type="NCBI Taxonomy" id="6526"/>
    <lineage>
        <taxon>Eukaryota</taxon>
        <taxon>Metazoa</taxon>
        <taxon>Spiralia</taxon>
        <taxon>Lophotrochozoa</taxon>
        <taxon>Mollusca</taxon>
        <taxon>Gastropoda</taxon>
        <taxon>Heterobranchia</taxon>
        <taxon>Euthyneura</taxon>
        <taxon>Panpulmonata</taxon>
        <taxon>Hygrophila</taxon>
        <taxon>Lymnaeoidea</taxon>
        <taxon>Planorbidae</taxon>
        <taxon>Biomphalaria</taxon>
    </lineage>
</organism>
<evidence type="ECO:0000256" key="1">
    <source>
        <dbReference type="SAM" id="Phobius"/>
    </source>
</evidence>
<evidence type="ECO:0000313" key="3">
    <source>
        <dbReference type="Proteomes" id="UP000076420"/>
    </source>
</evidence>
<name>A0A2C9KK37_BIOGL</name>
<gene>
    <name evidence="2" type="primary">106077584</name>
</gene>
<dbReference type="KEGG" id="bgt:106077584"/>
<feature type="transmembrane region" description="Helical" evidence="1">
    <location>
        <begin position="257"/>
        <end position="275"/>
    </location>
</feature>
<sequence>MRKNKRLHQTIQDPSVGQFGSQKLNTFTIEERLVELLRYIIRATGIAIKFQGLDYSGSKDYYKILDACRNATRNISIHHEETEKLEGAKGVALLIKCFCAKIKQHKNVEVSRKLEEVKELTQILDSANTVLYTGTKNSSFTSVERLAKKLSTVVDTVTQLEKEIIWINLEDYDYQAVIFGLNEKYAIKISQLEEFSLQHQSLTHFLLIWLDLDWHDKFDLLINPFDHESNLMLLGFDPDVSKRINTRIDKTMNMQKTVYWVNSHILLTLNAFMGINPFKYLFLPSKFDIWTNCSAIVDLEKITIETISKNILKNLAFFKSSGKRIISDQELEEKFGDENSQLFFHGTSLSYLSTYGGILSRGIHLRRGSPEQDLSHCCGFYLTDSFDAAVLWGRNKDDEHCVVIFKISHELLDSQRQGGLDVSSNLDSFLKVVKYFRNYEERDSEIDELEKATFIKGYVYSRSHASQIYSLNNKHILQICVKDGQYAAAIENCICGVIFYSYS</sequence>
<protein>
    <submittedName>
        <fullName evidence="2">Uncharacterized protein</fullName>
    </submittedName>
</protein>
<keyword evidence="1" id="KW-1133">Transmembrane helix</keyword>
<keyword evidence="1" id="KW-0812">Transmembrane</keyword>
<dbReference type="VEuPathDB" id="VectorBase:BGLB020609"/>
<proteinExistence type="predicted"/>
<keyword evidence="1" id="KW-0472">Membrane</keyword>
<reference evidence="2" key="1">
    <citation type="submission" date="2020-05" db="UniProtKB">
        <authorList>
            <consortium name="EnsemblMetazoa"/>
        </authorList>
    </citation>
    <scope>IDENTIFICATION</scope>
    <source>
        <strain evidence="2">BB02</strain>
    </source>
</reference>
<dbReference type="AlphaFoldDB" id="A0A2C9KK37"/>
<evidence type="ECO:0000313" key="2">
    <source>
        <dbReference type="EnsemblMetazoa" id="BGLB020609-PA"/>
    </source>
</evidence>
<dbReference type="Proteomes" id="UP000076420">
    <property type="component" value="Unassembled WGS sequence"/>
</dbReference>